<feature type="compositionally biased region" description="Basic and acidic residues" evidence="2">
    <location>
        <begin position="1540"/>
        <end position="1568"/>
    </location>
</feature>
<proteinExistence type="predicted"/>
<feature type="compositionally biased region" description="Low complexity" evidence="2">
    <location>
        <begin position="1494"/>
        <end position="1509"/>
    </location>
</feature>
<reference evidence="5 6" key="1">
    <citation type="journal article" date="2014" name="Nat. Commun.">
        <title>Klebsormidium flaccidum genome reveals primary factors for plant terrestrial adaptation.</title>
        <authorList>
            <person name="Hori K."/>
            <person name="Maruyama F."/>
            <person name="Fujisawa T."/>
            <person name="Togashi T."/>
            <person name="Yamamoto N."/>
            <person name="Seo M."/>
            <person name="Sato S."/>
            <person name="Yamada T."/>
            <person name="Mori H."/>
            <person name="Tajima N."/>
            <person name="Moriyama T."/>
            <person name="Ikeuchi M."/>
            <person name="Watanabe M."/>
            <person name="Wada H."/>
            <person name="Kobayashi K."/>
            <person name="Saito M."/>
            <person name="Masuda T."/>
            <person name="Sasaki-Sekimoto Y."/>
            <person name="Mashiguchi K."/>
            <person name="Awai K."/>
            <person name="Shimojima M."/>
            <person name="Masuda S."/>
            <person name="Iwai M."/>
            <person name="Nobusawa T."/>
            <person name="Narise T."/>
            <person name="Kondo S."/>
            <person name="Saito H."/>
            <person name="Sato R."/>
            <person name="Murakawa M."/>
            <person name="Ihara Y."/>
            <person name="Oshima-Yamada Y."/>
            <person name="Ohtaka K."/>
            <person name="Satoh M."/>
            <person name="Sonobe K."/>
            <person name="Ishii M."/>
            <person name="Ohtani R."/>
            <person name="Kanamori-Sato M."/>
            <person name="Honoki R."/>
            <person name="Miyazaki D."/>
            <person name="Mochizuki H."/>
            <person name="Umetsu J."/>
            <person name="Higashi K."/>
            <person name="Shibata D."/>
            <person name="Kamiya Y."/>
            <person name="Sato N."/>
            <person name="Nakamura Y."/>
            <person name="Tabata S."/>
            <person name="Ida S."/>
            <person name="Kurokawa K."/>
            <person name="Ohta H."/>
        </authorList>
    </citation>
    <scope>NUCLEOTIDE SEQUENCE [LARGE SCALE GENOMIC DNA]</scope>
    <source>
        <strain evidence="5 6">NIES-2285</strain>
    </source>
</reference>
<dbReference type="Pfam" id="PF14644">
    <property type="entry name" value="DUF4456"/>
    <property type="match status" value="1"/>
</dbReference>
<dbReference type="OrthoDB" id="539138at2759"/>
<feature type="compositionally biased region" description="Basic and acidic residues" evidence="2">
    <location>
        <begin position="690"/>
        <end position="723"/>
    </location>
</feature>
<feature type="compositionally biased region" description="Low complexity" evidence="2">
    <location>
        <begin position="58"/>
        <end position="83"/>
    </location>
</feature>
<dbReference type="EMBL" id="DF237491">
    <property type="protein sequence ID" value="GAQ89613.1"/>
    <property type="molecule type" value="Genomic_DNA"/>
</dbReference>
<feature type="region of interest" description="Disordered" evidence="2">
    <location>
        <begin position="1177"/>
        <end position="1253"/>
    </location>
</feature>
<dbReference type="PANTHER" id="PTHR21444">
    <property type="entry name" value="COILED-COIL DOMAIN-CONTAINING PROTEIN 180"/>
    <property type="match status" value="1"/>
</dbReference>
<feature type="region of interest" description="Disordered" evidence="2">
    <location>
        <begin position="658"/>
        <end position="765"/>
    </location>
</feature>
<evidence type="ECO:0000259" key="4">
    <source>
        <dbReference type="Pfam" id="PF14644"/>
    </source>
</evidence>
<keyword evidence="1" id="KW-0175">Coiled coil</keyword>
<dbReference type="PANTHER" id="PTHR21444:SF14">
    <property type="entry name" value="COILED-COIL DOMAIN-CONTAINING PROTEIN 180"/>
    <property type="match status" value="1"/>
</dbReference>
<name>A0A1Y1IG43_KLENI</name>
<feature type="region of interest" description="Disordered" evidence="2">
    <location>
        <begin position="1491"/>
        <end position="1517"/>
    </location>
</feature>
<feature type="compositionally biased region" description="Low complexity" evidence="2">
    <location>
        <begin position="1187"/>
        <end position="1198"/>
    </location>
</feature>
<accession>A0A1Y1IG43</accession>
<feature type="region of interest" description="Disordered" evidence="2">
    <location>
        <begin position="50"/>
        <end position="119"/>
    </location>
</feature>
<feature type="compositionally biased region" description="Low complexity" evidence="2">
    <location>
        <begin position="724"/>
        <end position="748"/>
    </location>
</feature>
<dbReference type="InterPro" id="IPR027914">
    <property type="entry name" value="DUF4456"/>
</dbReference>
<feature type="compositionally biased region" description="Low complexity" evidence="2">
    <location>
        <begin position="1113"/>
        <end position="1122"/>
    </location>
</feature>
<feature type="compositionally biased region" description="Polar residues" evidence="2">
    <location>
        <begin position="84"/>
        <end position="104"/>
    </location>
</feature>
<evidence type="ECO:0000259" key="3">
    <source>
        <dbReference type="Pfam" id="PF14643"/>
    </source>
</evidence>
<feature type="region of interest" description="Disordered" evidence="2">
    <location>
        <begin position="1538"/>
        <end position="1613"/>
    </location>
</feature>
<organism evidence="5 6">
    <name type="scientific">Klebsormidium nitens</name>
    <name type="common">Green alga</name>
    <name type="synonym">Ulothrix nitens</name>
    <dbReference type="NCBI Taxonomy" id="105231"/>
    <lineage>
        <taxon>Eukaryota</taxon>
        <taxon>Viridiplantae</taxon>
        <taxon>Streptophyta</taxon>
        <taxon>Klebsormidiophyceae</taxon>
        <taxon>Klebsormidiales</taxon>
        <taxon>Klebsormidiaceae</taxon>
        <taxon>Klebsormidium</taxon>
    </lineage>
</organism>
<dbReference type="Proteomes" id="UP000054558">
    <property type="component" value="Unassembled WGS sequence"/>
</dbReference>
<feature type="coiled-coil region" evidence="1">
    <location>
        <begin position="914"/>
        <end position="941"/>
    </location>
</feature>
<feature type="compositionally biased region" description="Low complexity" evidence="2">
    <location>
        <begin position="1226"/>
        <end position="1236"/>
    </location>
</feature>
<feature type="domain" description="DUF4456" evidence="4">
    <location>
        <begin position="1276"/>
        <end position="1485"/>
    </location>
</feature>
<dbReference type="InterPro" id="IPR028089">
    <property type="entry name" value="DUF4455"/>
</dbReference>
<keyword evidence="6" id="KW-1185">Reference proteome</keyword>
<gene>
    <name evidence="5" type="ORF">KFL_005420040</name>
</gene>
<sequence>MLPCGAGSMTTTMDSVVGSLPTGSPPASPLLFFKAEQSLSSTLQATRNARALHSDKPTSSSGKGESTTKSSGSGVRSKGSTGKNATSPKKTGRQTGALSSQSGSGKLAGSEVTREGDAAATEVRALSSLQANKVGGEEGTRKMLGVQAMLERKMTSHEATWADYGAARKTLEGRCEEEIGQAVGKFKEDAETSEQEILEVLGPMMGDQLGALSLDDIQRIWTVVAGRFPDREALIERLGTELESVEQRRVAEARGLLEKATERLMDIAHLTRGPIERLVEEESLALNQTVLTNRQAHADLLARLKTREVAQQATWRDGWEADLERWRLLRMRHTLDAFCARMASAEFAESPERNAELGAVKKEEEEHVSNLQTLIGSLRTVLPPAAFGVPGVDTWQKRVLASLDSWQANIDFHQEKLRRVEEELEKRADGAYEQLVRDVKEYEAMPEAAAVEQLEREAKPLLEQRRQAAGVLLRGVAAFLKTQATTRSDSVKVLTGYFTRVAAQFDEHKARVENLQSGIRDTVSRGRAAFDDANSAREDVFALCCARIGEGADEADLDAKVAAALEALARIEEGYRVFHAETMRDVEAYPDAMKSASTAHRIAFERLLGVTQSESERAGSLEILADKSAGIVIDSQGGEHAAAAAAAALYETLFVNGEKSQNSSEPSKEAPPGEGGAVQMEARESSVVAPEKKEEDQLKRVASKKEAAKKGADGAKAKAEKPGGKVTPAPVAAPAVVASPPVATTPVPTGDPTSEKSKPEPVEDTCPVGVDGKPFLITLLLSRASLVYPAVFLSFCFPLLESTKNSKKTPTSVSPEFLTGILAELQAALLAEMAQSEAAITTEAAAFHKAQSEQLTTELDARLRKHRPRAGPVEEDLRSKWSAELQKQRQAFMRHLRAAAQLAADDQAAFDARLDAAAKKMAAATEKLGELEESLEDLTNLPGVQVKIREAEHVRRVVHGVIDRTVEDLESAARSSCEELKELNQQFASETFKPIAEGGTWLPEAIAECARQLAAADASADETEGRNFDRVAEARKKGEQDLADAHDSFKEMVAPHKEDLAFLEHAEAAFASTKSKFVEILESSTVAAQQIQDALAALSTLLSSRGPQTPNPAAAGARAAAAPEDEASTSGAEGVPVVRKLPELSVKAIAELDRVRNLMVPRARFLNCLKSDVPGAQVSLGLDDRPGSSQQGGLASGQPDPPKSKATGDGKGPGKASPEPAKKGATKSGGKTTPAGAKKRVSTEREAAEAEEIDTSTLTGQVKKLLSDCRTKVGEACREYYAKLEESGREPTRGARILEDAYAMAELHERTLAQIEWEGEEHRGAAVTRLRAQVITLTGLLAQLPAAVFDDLHATEVAISGDAHARADRAFTARLGELAAQRAAHKFALRPGAARPAMAAAFSELKEKEKARAESALAAIGDGSGAAAAVLDADSRAFRTRLTRCTDVLLALYDGLVLPEDLEPPKSDGDEIMSMQRKSLKQLLREQRHVAQNPAATSPTPVPSAEPSVRPYNKRTWPGVQTDALDLKQLGWKEANGTGAEEKVAAEPSGDEAKKPVEKAAAQKEKGPAGKGGKPPAKGAADVSGSKVVAGRKNSSGTPDPTEGGDALSRPVEGLDTPFHHAIVGARDRALEKYASYLARALAHYSQRRDALAADEADWAGFWAAQCRECQLTMQ</sequence>
<feature type="domain" description="DUF4455" evidence="3">
    <location>
        <begin position="151"/>
        <end position="610"/>
    </location>
</feature>
<dbReference type="Pfam" id="PF14643">
    <property type="entry name" value="DUF4455"/>
    <property type="match status" value="1"/>
</dbReference>
<evidence type="ECO:0000256" key="2">
    <source>
        <dbReference type="SAM" id="MobiDB-lite"/>
    </source>
</evidence>
<dbReference type="OMA" id="FQEEQNM"/>
<dbReference type="STRING" id="105231.A0A1Y1IG43"/>
<evidence type="ECO:0000313" key="6">
    <source>
        <dbReference type="Proteomes" id="UP000054558"/>
    </source>
</evidence>
<feature type="coiled-coil region" evidence="1">
    <location>
        <begin position="403"/>
        <end position="434"/>
    </location>
</feature>
<feature type="region of interest" description="Disordered" evidence="2">
    <location>
        <begin position="1106"/>
        <end position="1134"/>
    </location>
</feature>
<evidence type="ECO:0000313" key="5">
    <source>
        <dbReference type="EMBL" id="GAQ89613.1"/>
    </source>
</evidence>
<evidence type="ECO:0008006" key="7">
    <source>
        <dbReference type="Google" id="ProtNLM"/>
    </source>
</evidence>
<evidence type="ECO:0000256" key="1">
    <source>
        <dbReference type="SAM" id="Coils"/>
    </source>
</evidence>
<protein>
    <recommendedName>
        <fullName evidence="7">DUF4455 domain-containing protein</fullName>
    </recommendedName>
</protein>